<proteinExistence type="predicted"/>
<keyword evidence="3" id="KW-1185">Reference proteome</keyword>
<feature type="chain" id="PRO_5047074982" description="Outer membrane lipoprotein-sorting protein" evidence="1">
    <location>
        <begin position="22"/>
        <end position="242"/>
    </location>
</feature>
<dbReference type="EMBL" id="FXUA01000006">
    <property type="protein sequence ID" value="SMP30333.1"/>
    <property type="molecule type" value="Genomic_DNA"/>
</dbReference>
<keyword evidence="1" id="KW-0732">Signal</keyword>
<evidence type="ECO:0000313" key="2">
    <source>
        <dbReference type="EMBL" id="SMP30333.1"/>
    </source>
</evidence>
<evidence type="ECO:0000256" key="1">
    <source>
        <dbReference type="SAM" id="SignalP"/>
    </source>
</evidence>
<dbReference type="Proteomes" id="UP001157915">
    <property type="component" value="Unassembled WGS sequence"/>
</dbReference>
<feature type="signal peptide" evidence="1">
    <location>
        <begin position="1"/>
        <end position="21"/>
    </location>
</feature>
<sequence length="242" mass="26392">MKKTIIILAFSLLVAPMASEAHVVAEEGSIIVKDENSVKEVIDNYIKATGGESKMKAIYNVEMNMEAEIQGMKLLIQGITDQKNERMLNVTEVNGNVMSKTVVKDGAGTVSAMGQEQTLTDEQVAAVLKNQIYAFRELYLDDLGIAVTFEGTAEVEGEQAYKLAFDAGGDGNTTEYYSVASGLKLQTESPAAGKIVYKDYKEVDGLMMPMTMVITNSMLPMPLKANITSIEFNQDLDDSVFN</sequence>
<reference evidence="2 3" key="1">
    <citation type="submission" date="2017-05" db="EMBL/GenBank/DDBJ databases">
        <authorList>
            <person name="Varghese N."/>
            <person name="Submissions S."/>
        </authorList>
    </citation>
    <scope>NUCLEOTIDE SEQUENCE [LARGE SCALE GENOMIC DNA]</scope>
    <source>
        <strain evidence="2 3">DSM 15360</strain>
    </source>
</reference>
<evidence type="ECO:0000313" key="3">
    <source>
        <dbReference type="Proteomes" id="UP001157915"/>
    </source>
</evidence>
<organism evidence="2 3">
    <name type="scientific">Algoriphagus winogradskyi</name>
    <dbReference type="NCBI Taxonomy" id="237017"/>
    <lineage>
        <taxon>Bacteria</taxon>
        <taxon>Pseudomonadati</taxon>
        <taxon>Bacteroidota</taxon>
        <taxon>Cytophagia</taxon>
        <taxon>Cytophagales</taxon>
        <taxon>Cyclobacteriaceae</taxon>
        <taxon>Algoriphagus</taxon>
    </lineage>
</organism>
<gene>
    <name evidence="2" type="ORF">SAMN06265367_106305</name>
</gene>
<accession>A0ABY1PBS2</accession>
<dbReference type="RefSeq" id="WP_283414033.1">
    <property type="nucleotide sequence ID" value="NZ_FXUA01000006.1"/>
</dbReference>
<evidence type="ECO:0008006" key="4">
    <source>
        <dbReference type="Google" id="ProtNLM"/>
    </source>
</evidence>
<protein>
    <recommendedName>
        <fullName evidence="4">Outer membrane lipoprotein-sorting protein</fullName>
    </recommendedName>
</protein>
<name>A0ABY1PBS2_9BACT</name>
<comment type="caution">
    <text evidence="2">The sequence shown here is derived from an EMBL/GenBank/DDBJ whole genome shotgun (WGS) entry which is preliminary data.</text>
</comment>